<proteinExistence type="predicted"/>
<dbReference type="HOGENOM" id="CLU_1156342_0_0_1"/>
<dbReference type="EMBL" id="KB822711">
    <property type="protein sequence ID" value="ETN47143.1"/>
    <property type="molecule type" value="Genomic_DNA"/>
</dbReference>
<organism evidence="4 5">
    <name type="scientific">Cyphellophora europaea (strain CBS 101466)</name>
    <name type="common">Phialophora europaea</name>
    <dbReference type="NCBI Taxonomy" id="1220924"/>
    <lineage>
        <taxon>Eukaryota</taxon>
        <taxon>Fungi</taxon>
        <taxon>Dikarya</taxon>
        <taxon>Ascomycota</taxon>
        <taxon>Pezizomycotina</taxon>
        <taxon>Eurotiomycetes</taxon>
        <taxon>Chaetothyriomycetidae</taxon>
        <taxon>Chaetothyriales</taxon>
        <taxon>Cyphellophoraceae</taxon>
        <taxon>Cyphellophora</taxon>
    </lineage>
</organism>
<evidence type="ECO:0000256" key="1">
    <source>
        <dbReference type="ARBA" id="ARBA00022630"/>
    </source>
</evidence>
<dbReference type="Pfam" id="PF13738">
    <property type="entry name" value="Pyr_redox_3"/>
    <property type="match status" value="1"/>
</dbReference>
<sequence length="240" mass="26505">MAEDWDLVVVGAGWFGLAAAKVYHELHPEECLLVTEAENSCGGTWGAGRIYPGLKSNNLYGTYEYPDMPMNEAIYGVKFGEHIPGGVLHQYLTDWAKKHNFFDLIPFNTRVVELEPVGQGWKLKLDNSQKGEYSLTTKKIILATGLTSTPNFPQYKGLEQFRGPFFHAKVFCRLGDTANTAKTVTVVGAAKSAYDVAWAYVNAGATVDLVIRPTGNGPVWVAPPWVMGGTKRLEKLLHLR</sequence>
<dbReference type="InterPro" id="IPR036188">
    <property type="entry name" value="FAD/NAD-bd_sf"/>
</dbReference>
<dbReference type="RefSeq" id="XP_008711855.1">
    <property type="nucleotide sequence ID" value="XM_008713633.1"/>
</dbReference>
<dbReference type="SUPFAM" id="SSF51905">
    <property type="entry name" value="FAD/NAD(P)-binding domain"/>
    <property type="match status" value="1"/>
</dbReference>
<evidence type="ECO:0000256" key="3">
    <source>
        <dbReference type="ARBA" id="ARBA00023002"/>
    </source>
</evidence>
<keyword evidence="3" id="KW-0560">Oxidoreductase</keyword>
<dbReference type="Gene3D" id="3.50.50.60">
    <property type="entry name" value="FAD/NAD(P)-binding domain"/>
    <property type="match status" value="1"/>
</dbReference>
<evidence type="ECO:0000313" key="4">
    <source>
        <dbReference type="EMBL" id="ETN47143.1"/>
    </source>
</evidence>
<evidence type="ECO:0000256" key="2">
    <source>
        <dbReference type="ARBA" id="ARBA00022827"/>
    </source>
</evidence>
<evidence type="ECO:0008006" key="6">
    <source>
        <dbReference type="Google" id="ProtNLM"/>
    </source>
</evidence>
<protein>
    <recommendedName>
        <fullName evidence="6">FAD/NAD(P)-binding domain-containing protein</fullName>
    </recommendedName>
</protein>
<keyword evidence="1" id="KW-0285">Flavoprotein</keyword>
<dbReference type="Proteomes" id="UP000030752">
    <property type="component" value="Unassembled WGS sequence"/>
</dbReference>
<reference evidence="4 5" key="1">
    <citation type="submission" date="2013-03" db="EMBL/GenBank/DDBJ databases">
        <title>The Genome Sequence of Phialophora europaea CBS 101466.</title>
        <authorList>
            <consortium name="The Broad Institute Genomics Platform"/>
            <person name="Cuomo C."/>
            <person name="de Hoog S."/>
            <person name="Gorbushina A."/>
            <person name="Walker B."/>
            <person name="Young S.K."/>
            <person name="Zeng Q."/>
            <person name="Gargeya S."/>
            <person name="Fitzgerald M."/>
            <person name="Haas B."/>
            <person name="Abouelleil A."/>
            <person name="Allen A.W."/>
            <person name="Alvarado L."/>
            <person name="Arachchi H.M."/>
            <person name="Berlin A.M."/>
            <person name="Chapman S.B."/>
            <person name="Gainer-Dewar J."/>
            <person name="Goldberg J."/>
            <person name="Griggs A."/>
            <person name="Gujja S."/>
            <person name="Hansen M."/>
            <person name="Howarth C."/>
            <person name="Imamovic A."/>
            <person name="Ireland A."/>
            <person name="Larimer J."/>
            <person name="McCowan C."/>
            <person name="Murphy C."/>
            <person name="Pearson M."/>
            <person name="Poon T.W."/>
            <person name="Priest M."/>
            <person name="Roberts A."/>
            <person name="Saif S."/>
            <person name="Shea T."/>
            <person name="Sisk P."/>
            <person name="Sykes S."/>
            <person name="Wortman J."/>
            <person name="Nusbaum C."/>
            <person name="Birren B."/>
        </authorList>
    </citation>
    <scope>NUCLEOTIDE SEQUENCE [LARGE SCALE GENOMIC DNA]</scope>
    <source>
        <strain evidence="4 5">CBS 101466</strain>
    </source>
</reference>
<keyword evidence="2" id="KW-0274">FAD</keyword>
<name>W2SGL3_CYPE1</name>
<dbReference type="VEuPathDB" id="FungiDB:HMPREF1541_01334"/>
<dbReference type="InterPro" id="IPR050346">
    <property type="entry name" value="FMO-like"/>
</dbReference>
<keyword evidence="5" id="KW-1185">Reference proteome</keyword>
<dbReference type="GeneID" id="19968673"/>
<gene>
    <name evidence="4" type="ORF">HMPREF1541_01334</name>
</gene>
<dbReference type="PANTHER" id="PTHR23023">
    <property type="entry name" value="DIMETHYLANILINE MONOOXYGENASE"/>
    <property type="match status" value="1"/>
</dbReference>
<accession>W2SGL3</accession>
<dbReference type="InParanoid" id="W2SGL3"/>
<dbReference type="AlphaFoldDB" id="W2SGL3"/>
<evidence type="ECO:0000313" key="5">
    <source>
        <dbReference type="Proteomes" id="UP000030752"/>
    </source>
</evidence>
<dbReference type="OrthoDB" id="2915840at2759"/>
<dbReference type="eggNOG" id="KOG1399">
    <property type="taxonomic scope" value="Eukaryota"/>
</dbReference>
<dbReference type="GO" id="GO:0016491">
    <property type="term" value="F:oxidoreductase activity"/>
    <property type="evidence" value="ECO:0007669"/>
    <property type="project" value="UniProtKB-KW"/>
</dbReference>